<keyword evidence="6 8" id="KW-0472">Membrane</keyword>
<dbReference type="RefSeq" id="WP_201103727.1">
    <property type="nucleotide sequence ID" value="NZ_CP067977.1"/>
</dbReference>
<dbReference type="Pfam" id="PF19040">
    <property type="entry name" value="SGNH"/>
    <property type="match status" value="1"/>
</dbReference>
<keyword evidence="7 11" id="KW-0012">Acyltransferase</keyword>
<accession>A0ABX7BP94</accession>
<dbReference type="GO" id="GO:0016746">
    <property type="term" value="F:acyltransferase activity"/>
    <property type="evidence" value="ECO:0007669"/>
    <property type="project" value="UniProtKB-KW"/>
</dbReference>
<feature type="domain" description="Acyltransferase 3" evidence="9">
    <location>
        <begin position="16"/>
        <end position="331"/>
    </location>
</feature>
<feature type="transmembrane region" description="Helical" evidence="8">
    <location>
        <begin position="83"/>
        <end position="103"/>
    </location>
</feature>
<feature type="transmembrane region" description="Helical" evidence="8">
    <location>
        <begin position="232"/>
        <end position="249"/>
    </location>
</feature>
<evidence type="ECO:0000256" key="5">
    <source>
        <dbReference type="ARBA" id="ARBA00022989"/>
    </source>
</evidence>
<keyword evidence="2" id="KW-1003">Cell membrane</keyword>
<evidence type="ECO:0000259" key="10">
    <source>
        <dbReference type="Pfam" id="PF19040"/>
    </source>
</evidence>
<dbReference type="PANTHER" id="PTHR23028">
    <property type="entry name" value="ACETYLTRANSFERASE"/>
    <property type="match status" value="1"/>
</dbReference>
<organism evidence="11 12">
    <name type="scientific">Brevundimonas vitisensis</name>
    <dbReference type="NCBI Taxonomy" id="2800818"/>
    <lineage>
        <taxon>Bacteria</taxon>
        <taxon>Pseudomonadati</taxon>
        <taxon>Pseudomonadota</taxon>
        <taxon>Alphaproteobacteria</taxon>
        <taxon>Caulobacterales</taxon>
        <taxon>Caulobacteraceae</taxon>
        <taxon>Brevundimonas</taxon>
    </lineage>
</organism>
<proteinExistence type="predicted"/>
<comment type="subcellular location">
    <subcellularLocation>
        <location evidence="1">Cell membrane</location>
        <topology evidence="1">Multi-pass membrane protein</topology>
    </subcellularLocation>
</comment>
<protein>
    <submittedName>
        <fullName evidence="11">Acyltransferase family protein</fullName>
    </submittedName>
</protein>
<feature type="transmembrane region" description="Helical" evidence="8">
    <location>
        <begin position="42"/>
        <end position="62"/>
    </location>
</feature>
<keyword evidence="12" id="KW-1185">Reference proteome</keyword>
<evidence type="ECO:0000256" key="3">
    <source>
        <dbReference type="ARBA" id="ARBA00022679"/>
    </source>
</evidence>
<dbReference type="InterPro" id="IPR002656">
    <property type="entry name" value="Acyl_transf_3_dom"/>
</dbReference>
<evidence type="ECO:0000256" key="4">
    <source>
        <dbReference type="ARBA" id="ARBA00022692"/>
    </source>
</evidence>
<dbReference type="PANTHER" id="PTHR23028:SF53">
    <property type="entry name" value="ACYL_TRANSF_3 DOMAIN-CONTAINING PROTEIN"/>
    <property type="match status" value="1"/>
</dbReference>
<evidence type="ECO:0000313" key="11">
    <source>
        <dbReference type="EMBL" id="QQQ19376.1"/>
    </source>
</evidence>
<feature type="transmembrane region" description="Helical" evidence="8">
    <location>
        <begin position="348"/>
        <end position="369"/>
    </location>
</feature>
<dbReference type="SUPFAM" id="SSF52266">
    <property type="entry name" value="SGNH hydrolase"/>
    <property type="match status" value="1"/>
</dbReference>
<dbReference type="Proteomes" id="UP000595448">
    <property type="component" value="Chromosome"/>
</dbReference>
<reference evidence="11 12" key="1">
    <citation type="submission" date="2021-01" db="EMBL/GenBank/DDBJ databases">
        <title>Brevundimonas vitis sp. nov., an bacterium isolated from grape (Vitis vinifera).</title>
        <authorList>
            <person name="Jiang L."/>
            <person name="Lee J."/>
        </authorList>
    </citation>
    <scope>NUCLEOTIDE SEQUENCE [LARGE SCALE GENOMIC DNA]</scope>
    <source>
        <strain evidence="11 12">GRTSA-9</strain>
    </source>
</reference>
<dbReference type="InterPro" id="IPR043968">
    <property type="entry name" value="SGNH"/>
</dbReference>
<evidence type="ECO:0000256" key="1">
    <source>
        <dbReference type="ARBA" id="ARBA00004651"/>
    </source>
</evidence>
<evidence type="ECO:0000259" key="9">
    <source>
        <dbReference type="Pfam" id="PF01757"/>
    </source>
</evidence>
<evidence type="ECO:0000256" key="8">
    <source>
        <dbReference type="SAM" id="Phobius"/>
    </source>
</evidence>
<keyword evidence="3" id="KW-0808">Transferase</keyword>
<evidence type="ECO:0000256" key="2">
    <source>
        <dbReference type="ARBA" id="ARBA00022475"/>
    </source>
</evidence>
<dbReference type="Pfam" id="PF01757">
    <property type="entry name" value="Acyl_transf_3"/>
    <property type="match status" value="1"/>
</dbReference>
<feature type="transmembrane region" description="Helical" evidence="8">
    <location>
        <begin position="20"/>
        <end position="36"/>
    </location>
</feature>
<evidence type="ECO:0000256" key="7">
    <source>
        <dbReference type="ARBA" id="ARBA00023315"/>
    </source>
</evidence>
<gene>
    <name evidence="11" type="ORF">JIP62_04555</name>
</gene>
<feature type="transmembrane region" description="Helical" evidence="8">
    <location>
        <begin position="115"/>
        <end position="133"/>
    </location>
</feature>
<name>A0ABX7BP94_9CAUL</name>
<keyword evidence="4 8" id="KW-0812">Transmembrane</keyword>
<feature type="transmembrane region" description="Helical" evidence="8">
    <location>
        <begin position="200"/>
        <end position="220"/>
    </location>
</feature>
<dbReference type="Gene3D" id="3.40.50.1110">
    <property type="entry name" value="SGNH hydrolase"/>
    <property type="match status" value="1"/>
</dbReference>
<evidence type="ECO:0000313" key="12">
    <source>
        <dbReference type="Proteomes" id="UP000595448"/>
    </source>
</evidence>
<feature type="domain" description="SGNH" evidence="10">
    <location>
        <begin position="396"/>
        <end position="621"/>
    </location>
</feature>
<keyword evidence="5 8" id="KW-1133">Transmembrane helix</keyword>
<evidence type="ECO:0000256" key="6">
    <source>
        <dbReference type="ARBA" id="ARBA00023136"/>
    </source>
</evidence>
<feature type="transmembrane region" description="Helical" evidence="8">
    <location>
        <begin position="172"/>
        <end position="188"/>
    </location>
</feature>
<dbReference type="InterPro" id="IPR050879">
    <property type="entry name" value="Acyltransferase_3"/>
</dbReference>
<sequence length="631" mass="68780">MSAESNLASPIHHRRADIQGLRAVAVLAVVIHHAWAGLLPGGFVGVDVFFVLSGFLITGILMRELDQRQFSLTGFYKRRIRRLFPALFPVLAFSMICGLILLSPTALTELALTQFFTNLFVSNLAFIRISGYFDPDAALRPLLHTWSLGVEEQFYLLFPPLLLAVHRFARRLLWPVLLILALVSLYVAQDYVANDPVKAFYHPFARAVELLIGALCVGVVRYVRPRQPMRQVLSWLGFAAIAVSLLVLSDTTPFPGLWALMPCLGTAAMLVATGGQANRLLEARPLVVVGDMSYSLYLWHWPLLVYGHLAFGLSPWVTATAVVLSFGLAWVSRRYVEEPWLDGRIKPVWWPALAATTASILICVVVYNLNGVPQRFAAPEQALFAAAQNYNPDRDRCHKRSNGTLPYAETCRYGAAGSAPAVAIWSDSIGAELAPVLGRALGERGQALRSITASGCPAEVSDRTDNCGDHNRQIMAAITADPDLRTVILMAHYVGHAADPTSGMPDTMLAAADQLRKAGKQVVIILPIPSYDFDPPSEAGLALRFGRDPESLGMARADHDRATGAVASHIRAFAAPRGITVVDPADLFCDAARCRIYEPNRGLLYFDGTHPSLAGAQLFVPGLMAVLQDAP</sequence>
<dbReference type="EMBL" id="CP067977">
    <property type="protein sequence ID" value="QQQ19376.1"/>
    <property type="molecule type" value="Genomic_DNA"/>
</dbReference>
<dbReference type="InterPro" id="IPR036514">
    <property type="entry name" value="SGNH_hydro_sf"/>
</dbReference>